<dbReference type="EMBL" id="JBHLUN010000001">
    <property type="protein sequence ID" value="MFC0406748.1"/>
    <property type="molecule type" value="Genomic_DNA"/>
</dbReference>
<evidence type="ECO:0000259" key="1">
    <source>
        <dbReference type="Pfam" id="PF00534"/>
    </source>
</evidence>
<dbReference type="Proteomes" id="UP001589865">
    <property type="component" value="Unassembled WGS sequence"/>
</dbReference>
<evidence type="ECO:0000313" key="3">
    <source>
        <dbReference type="EMBL" id="MFC0406748.1"/>
    </source>
</evidence>
<keyword evidence="3" id="KW-0328">Glycosyltransferase</keyword>
<dbReference type="InterPro" id="IPR001296">
    <property type="entry name" value="Glyco_trans_1"/>
</dbReference>
<dbReference type="Pfam" id="PF13439">
    <property type="entry name" value="Glyco_transf_4"/>
    <property type="match status" value="1"/>
</dbReference>
<protein>
    <submittedName>
        <fullName evidence="3">Glycosyltransferase family 4 protein</fullName>
        <ecNumber evidence="3">2.4.-.-</ecNumber>
    </submittedName>
</protein>
<dbReference type="CDD" id="cd03801">
    <property type="entry name" value="GT4_PimA-like"/>
    <property type="match status" value="1"/>
</dbReference>
<dbReference type="EC" id="2.4.-.-" evidence="3"/>
<dbReference type="InterPro" id="IPR050194">
    <property type="entry name" value="Glycosyltransferase_grp1"/>
</dbReference>
<dbReference type="Gene3D" id="3.40.50.2000">
    <property type="entry name" value="Glycogen Phosphorylase B"/>
    <property type="match status" value="2"/>
</dbReference>
<dbReference type="PANTHER" id="PTHR45947">
    <property type="entry name" value="SULFOQUINOVOSYL TRANSFERASE SQD2"/>
    <property type="match status" value="1"/>
</dbReference>
<name>A0ABV6JM06_9PROT</name>
<dbReference type="InterPro" id="IPR028098">
    <property type="entry name" value="Glyco_trans_4-like_N"/>
</dbReference>
<keyword evidence="4" id="KW-1185">Reference proteome</keyword>
<gene>
    <name evidence="3" type="ORF">ACFFGY_00715</name>
</gene>
<feature type="domain" description="Glycosyltransferase subfamily 4-like N-terminal" evidence="2">
    <location>
        <begin position="37"/>
        <end position="197"/>
    </location>
</feature>
<accession>A0ABV6JM06</accession>
<comment type="caution">
    <text evidence="3">The sequence shown here is derived from an EMBL/GenBank/DDBJ whole genome shotgun (WGS) entry which is preliminary data.</text>
</comment>
<proteinExistence type="predicted"/>
<dbReference type="RefSeq" id="WP_377042426.1">
    <property type="nucleotide sequence ID" value="NZ_JBHLUN010000001.1"/>
</dbReference>
<feature type="domain" description="Glycosyl transferase family 1" evidence="1">
    <location>
        <begin position="204"/>
        <end position="364"/>
    </location>
</feature>
<evidence type="ECO:0000313" key="4">
    <source>
        <dbReference type="Proteomes" id="UP001589865"/>
    </source>
</evidence>
<sequence length="390" mass="42445">MSLSAPILDEVAPEEEQPTAAPAAAPLLLHVFPSFAVGGAQVRFAALANRFGARWRHVVVTLDGRSDCLKRIQAGASVTTIQPPWEVSPGPAQRLARIAALLRRLNPALLVTSNWGSIEWAMANRLGPRLPHLHTEDGFGPEESGGQFRRRILFRRLVLRRSSVMLPSQTLLRAAQEVWRLPTQQLSHLPNGIDLRRFRPDGLKAQLGLGGEGPLIGTVAALRPEKNLARLLRAAALLRQQGVAFRLVLIGDGPERPRLEALAGELGIGGVTRFAGHVADPAAAYRAMDIVALSSDTEQMPFSVLEAMATGLPVAATEVGDVRLMLSEGNAPFLAARSDAALAEALRPLLLDATLRHRIGRANRFKAERDYDQENMFQAHARLIEQTMRP</sequence>
<organism evidence="3 4">
    <name type="scientific">Roseomonas elaeocarpi</name>
    <dbReference type="NCBI Taxonomy" id="907779"/>
    <lineage>
        <taxon>Bacteria</taxon>
        <taxon>Pseudomonadati</taxon>
        <taxon>Pseudomonadota</taxon>
        <taxon>Alphaproteobacteria</taxon>
        <taxon>Acetobacterales</taxon>
        <taxon>Roseomonadaceae</taxon>
        <taxon>Roseomonas</taxon>
    </lineage>
</organism>
<dbReference type="PANTHER" id="PTHR45947:SF3">
    <property type="entry name" value="SULFOQUINOVOSYL TRANSFERASE SQD2"/>
    <property type="match status" value="1"/>
</dbReference>
<evidence type="ECO:0000259" key="2">
    <source>
        <dbReference type="Pfam" id="PF13439"/>
    </source>
</evidence>
<keyword evidence="3" id="KW-0808">Transferase</keyword>
<reference evidence="3 4" key="1">
    <citation type="submission" date="2024-09" db="EMBL/GenBank/DDBJ databases">
        <authorList>
            <person name="Sun Q."/>
            <person name="Mori K."/>
        </authorList>
    </citation>
    <scope>NUCLEOTIDE SEQUENCE [LARGE SCALE GENOMIC DNA]</scope>
    <source>
        <strain evidence="3 4">TBRC 5777</strain>
    </source>
</reference>
<dbReference type="GO" id="GO:0016757">
    <property type="term" value="F:glycosyltransferase activity"/>
    <property type="evidence" value="ECO:0007669"/>
    <property type="project" value="UniProtKB-KW"/>
</dbReference>
<dbReference type="SUPFAM" id="SSF53756">
    <property type="entry name" value="UDP-Glycosyltransferase/glycogen phosphorylase"/>
    <property type="match status" value="1"/>
</dbReference>
<dbReference type="Pfam" id="PF00534">
    <property type="entry name" value="Glycos_transf_1"/>
    <property type="match status" value="1"/>
</dbReference>